<keyword evidence="3 7" id="KW-0328">Glycosyltransferase</keyword>
<keyword evidence="7" id="KW-0479">Metal-binding</keyword>
<keyword evidence="6 7" id="KW-0315">Glutamine amidotransferase</keyword>
<feature type="binding site" evidence="7">
    <location>
        <position position="367"/>
    </location>
    <ligand>
        <name>Mg(2+)</name>
        <dbReference type="ChEBI" id="CHEBI:18420"/>
    </ligand>
</feature>
<dbReference type="InterPro" id="IPR005854">
    <property type="entry name" value="PurF"/>
</dbReference>
<reference evidence="11" key="1">
    <citation type="journal article" date="2019" name="Int. J. Syst. Evol. Microbiol.">
        <title>The Global Catalogue of Microorganisms (GCM) 10K type strain sequencing project: providing services to taxonomists for standard genome sequencing and annotation.</title>
        <authorList>
            <consortium name="The Broad Institute Genomics Platform"/>
            <consortium name="The Broad Institute Genome Sequencing Center for Infectious Disease"/>
            <person name="Wu L."/>
            <person name="Ma J."/>
        </authorList>
    </citation>
    <scope>NUCLEOTIDE SEQUENCE [LARGE SCALE GENOMIC DNA]</scope>
    <source>
        <strain evidence="11">CCM 8980</strain>
    </source>
</reference>
<dbReference type="InterPro" id="IPR000836">
    <property type="entry name" value="PRTase_dom"/>
</dbReference>
<dbReference type="SUPFAM" id="SSF56235">
    <property type="entry name" value="N-terminal nucleophile aminohydrolases (Ntn hydrolases)"/>
    <property type="match status" value="1"/>
</dbReference>
<dbReference type="EMBL" id="JBHTOC010000005">
    <property type="protein sequence ID" value="MFD1429419.1"/>
    <property type="molecule type" value="Genomic_DNA"/>
</dbReference>
<evidence type="ECO:0000256" key="8">
    <source>
        <dbReference type="PIRNR" id="PIRNR000485"/>
    </source>
</evidence>
<dbReference type="Pfam" id="PF00156">
    <property type="entry name" value="Pribosyltran"/>
    <property type="match status" value="1"/>
</dbReference>
<dbReference type="NCBIfam" id="TIGR01134">
    <property type="entry name" value="purF"/>
    <property type="match status" value="1"/>
</dbReference>
<feature type="domain" description="Glutamine amidotransferase type-2" evidence="9">
    <location>
        <begin position="22"/>
        <end position="242"/>
    </location>
</feature>
<gene>
    <name evidence="7 10" type="primary">purF</name>
    <name evidence="10" type="ORF">ACFQ4P_04035</name>
</gene>
<evidence type="ECO:0000256" key="7">
    <source>
        <dbReference type="HAMAP-Rule" id="MF_01931"/>
    </source>
</evidence>
<feature type="active site" description="Nucleophile" evidence="7">
    <location>
        <position position="22"/>
    </location>
</feature>
<accession>A0ABW4CF34</accession>
<dbReference type="InterPro" id="IPR035584">
    <property type="entry name" value="PurF_N"/>
</dbReference>
<keyword evidence="11" id="KW-1185">Reference proteome</keyword>
<dbReference type="CDD" id="cd00715">
    <property type="entry name" value="GPATase_N"/>
    <property type="match status" value="1"/>
</dbReference>
<name>A0ABW4CF34_9LACO</name>
<dbReference type="PROSITE" id="PS51278">
    <property type="entry name" value="GATASE_TYPE_2"/>
    <property type="match status" value="1"/>
</dbReference>
<dbReference type="GO" id="GO:0004044">
    <property type="term" value="F:amidophosphoribosyltransferase activity"/>
    <property type="evidence" value="ECO:0007669"/>
    <property type="project" value="UniProtKB-EC"/>
</dbReference>
<proteinExistence type="inferred from homology"/>
<dbReference type="PIRSF" id="PIRSF000485">
    <property type="entry name" value="Amd_phspho_trans"/>
    <property type="match status" value="1"/>
</dbReference>
<evidence type="ECO:0000256" key="5">
    <source>
        <dbReference type="ARBA" id="ARBA00022755"/>
    </source>
</evidence>
<dbReference type="SUPFAM" id="SSF53271">
    <property type="entry name" value="PRTase-like"/>
    <property type="match status" value="1"/>
</dbReference>
<dbReference type="CDD" id="cd06223">
    <property type="entry name" value="PRTases_typeI"/>
    <property type="match status" value="1"/>
</dbReference>
<sequence>MPTEVTTTGPAPEEIKSLNEECGVFGVWGDPHAAELTHLGLHTLQHRGQEGAGIVGKTPEGLRRHYGFGLVAEVFAQPASLQQLRGDAALGHVRYATAGGRILENIQPLLFRFTDSAIALAHNGNLTNAASLRAQLEANGAIFQSTSDTEVLMHLVRRSPAPTFIGQLKAALNQVHGGFAFAILTESGLYAAVDPNGFRPLVVGQLPSGGYVVCSETAALVAVGATFCFDVEPGELVEITDAGLVRDHFTTQTQLAVCSMEFIYFARPDSEIHGVNVHLAREKMGRRLAQEQPIDADIVVGVPNSSLSAALGYAQESGIPYELGLVKSQYIARTFIQPTQALRERSVRLKLSAVPAVVAGKRIVLIDDSIVRGTTAIQLVQLLKDAGAKEVHLRIASPPLRFPCFYGIDIQTTKELFAANHSVSQMKAILGVDSLGFLSVAGLEASVGLKTTAPNGGLCVAYFTGEYPTPLDDYEPHLSEELSHLAINIGEVSA</sequence>
<comment type="caution">
    <text evidence="10">The sequence shown here is derived from an EMBL/GenBank/DDBJ whole genome shotgun (WGS) entry which is preliminary data.</text>
</comment>
<evidence type="ECO:0000256" key="4">
    <source>
        <dbReference type="ARBA" id="ARBA00022679"/>
    </source>
</evidence>
<comment type="function">
    <text evidence="7">Catalyzes the formation of phosphoribosylamine from phosphoribosylpyrophosphate (PRPP) and glutamine.</text>
</comment>
<comment type="similarity">
    <text evidence="2 7 8">In the C-terminal section; belongs to the purine/pyrimidine phosphoribosyltransferase family.</text>
</comment>
<dbReference type="InterPro" id="IPR017932">
    <property type="entry name" value="GATase_2_dom"/>
</dbReference>
<comment type="catalytic activity">
    <reaction evidence="7 8">
        <text>5-phospho-beta-D-ribosylamine + L-glutamate + diphosphate = 5-phospho-alpha-D-ribose 1-diphosphate + L-glutamine + H2O</text>
        <dbReference type="Rhea" id="RHEA:14905"/>
        <dbReference type="ChEBI" id="CHEBI:15377"/>
        <dbReference type="ChEBI" id="CHEBI:29985"/>
        <dbReference type="ChEBI" id="CHEBI:33019"/>
        <dbReference type="ChEBI" id="CHEBI:58017"/>
        <dbReference type="ChEBI" id="CHEBI:58359"/>
        <dbReference type="ChEBI" id="CHEBI:58681"/>
        <dbReference type="EC" id="2.4.2.14"/>
    </reaction>
</comment>
<keyword evidence="7" id="KW-0460">Magnesium</keyword>
<feature type="binding site" evidence="7">
    <location>
        <position position="305"/>
    </location>
    <ligand>
        <name>Mg(2+)</name>
        <dbReference type="ChEBI" id="CHEBI:18420"/>
    </ligand>
</feature>
<evidence type="ECO:0000256" key="3">
    <source>
        <dbReference type="ARBA" id="ARBA00022676"/>
    </source>
</evidence>
<evidence type="ECO:0000256" key="1">
    <source>
        <dbReference type="ARBA" id="ARBA00005209"/>
    </source>
</evidence>
<dbReference type="RefSeq" id="WP_203626887.1">
    <property type="nucleotide sequence ID" value="NZ_BOLQ01000009.1"/>
</dbReference>
<dbReference type="Gene3D" id="3.40.50.2020">
    <property type="match status" value="1"/>
</dbReference>
<evidence type="ECO:0000256" key="6">
    <source>
        <dbReference type="ARBA" id="ARBA00022962"/>
    </source>
</evidence>
<evidence type="ECO:0000313" key="10">
    <source>
        <dbReference type="EMBL" id="MFD1429419.1"/>
    </source>
</evidence>
<dbReference type="HAMAP" id="MF_01931">
    <property type="entry name" value="PurF"/>
    <property type="match status" value="1"/>
</dbReference>
<comment type="cofactor">
    <cofactor evidence="7">
        <name>Mg(2+)</name>
        <dbReference type="ChEBI" id="CHEBI:18420"/>
    </cofactor>
    <text evidence="7">Binds 1 Mg(2+) ion per subunit.</text>
</comment>
<dbReference type="InterPro" id="IPR029055">
    <property type="entry name" value="Ntn_hydrolases_N"/>
</dbReference>
<dbReference type="PANTHER" id="PTHR11907">
    <property type="entry name" value="AMIDOPHOSPHORIBOSYLTRANSFERASE"/>
    <property type="match status" value="1"/>
</dbReference>
<dbReference type="EC" id="2.4.2.14" evidence="7"/>
<evidence type="ECO:0000259" key="9">
    <source>
        <dbReference type="PROSITE" id="PS51278"/>
    </source>
</evidence>
<dbReference type="Pfam" id="PF13537">
    <property type="entry name" value="GATase_7"/>
    <property type="match status" value="1"/>
</dbReference>
<organism evidence="10 11">
    <name type="scientific">Lacticaseibacillus mingshuiensis</name>
    <dbReference type="NCBI Taxonomy" id="2799574"/>
    <lineage>
        <taxon>Bacteria</taxon>
        <taxon>Bacillati</taxon>
        <taxon>Bacillota</taxon>
        <taxon>Bacilli</taxon>
        <taxon>Lactobacillales</taxon>
        <taxon>Lactobacillaceae</taxon>
        <taxon>Lacticaseibacillus</taxon>
    </lineage>
</organism>
<evidence type="ECO:0000256" key="2">
    <source>
        <dbReference type="ARBA" id="ARBA00010138"/>
    </source>
</evidence>
<comment type="pathway">
    <text evidence="1 7 8">Purine metabolism; IMP biosynthesis via de novo pathway; N(1)-(5-phospho-D-ribosyl)glycinamide from 5-phospho-alpha-D-ribose 1-diphosphate: step 1/2.</text>
</comment>
<dbReference type="Proteomes" id="UP001597196">
    <property type="component" value="Unassembled WGS sequence"/>
</dbReference>
<dbReference type="InterPro" id="IPR029057">
    <property type="entry name" value="PRTase-like"/>
</dbReference>
<dbReference type="Gene3D" id="3.60.20.10">
    <property type="entry name" value="Glutamine Phosphoribosylpyrophosphate, subunit 1, domain 1"/>
    <property type="match status" value="1"/>
</dbReference>
<comment type="caution">
    <text evidence="7">Lacks conserved residue(s) required for the propagation of feature annotation.</text>
</comment>
<keyword evidence="5 7" id="KW-0658">Purine biosynthesis</keyword>
<keyword evidence="4 7" id="KW-0808">Transferase</keyword>
<protein>
    <recommendedName>
        <fullName evidence="7">Amidophosphoribosyltransferase</fullName>
        <shortName evidence="7">ATase</shortName>
        <ecNumber evidence="7">2.4.2.14</ecNumber>
    </recommendedName>
    <alternativeName>
        <fullName evidence="7">Glutamine phosphoribosylpyrophosphate amidotransferase</fullName>
        <shortName evidence="7">GPATase</shortName>
    </alternativeName>
</protein>
<evidence type="ECO:0000313" key="11">
    <source>
        <dbReference type="Proteomes" id="UP001597196"/>
    </source>
</evidence>
<feature type="binding site" evidence="7">
    <location>
        <position position="368"/>
    </location>
    <ligand>
        <name>Mg(2+)</name>
        <dbReference type="ChEBI" id="CHEBI:18420"/>
    </ligand>
</feature>